<keyword evidence="2" id="KW-0808">Transferase</keyword>
<dbReference type="Pfam" id="PF05686">
    <property type="entry name" value="Glyco_transf_90"/>
    <property type="match status" value="1"/>
</dbReference>
<comment type="similarity">
    <text evidence="1">Belongs to the glycosyltransferase 90 family.</text>
</comment>
<protein>
    <recommendedName>
        <fullName evidence="3">Glycosyl transferase CAP10 domain-containing protein</fullName>
    </recommendedName>
</protein>
<dbReference type="Proteomes" id="UP001165090">
    <property type="component" value="Unassembled WGS sequence"/>
</dbReference>
<gene>
    <name evidence="4" type="ORF">VaNZ11_006112</name>
</gene>
<dbReference type="InterPro" id="IPR006598">
    <property type="entry name" value="CAP10"/>
</dbReference>
<accession>A0ABQ5S1A1</accession>
<proteinExistence type="inferred from homology"/>
<dbReference type="SMART" id="SM00672">
    <property type="entry name" value="CAP10"/>
    <property type="match status" value="1"/>
</dbReference>
<evidence type="ECO:0000313" key="5">
    <source>
        <dbReference type="Proteomes" id="UP001165090"/>
    </source>
</evidence>
<evidence type="ECO:0000256" key="1">
    <source>
        <dbReference type="ARBA" id="ARBA00010118"/>
    </source>
</evidence>
<feature type="domain" description="Glycosyl transferase CAP10" evidence="3">
    <location>
        <begin position="150"/>
        <end position="338"/>
    </location>
</feature>
<evidence type="ECO:0000256" key="2">
    <source>
        <dbReference type="ARBA" id="ARBA00022679"/>
    </source>
</evidence>
<evidence type="ECO:0000259" key="3">
    <source>
        <dbReference type="SMART" id="SM00672"/>
    </source>
</evidence>
<reference evidence="4 5" key="1">
    <citation type="journal article" date="2023" name="IScience">
        <title>Expanded male sex-determining region conserved during the evolution of homothallism in the green alga Volvox.</title>
        <authorList>
            <person name="Yamamoto K."/>
            <person name="Matsuzaki R."/>
            <person name="Mahakham W."/>
            <person name="Heman W."/>
            <person name="Sekimoto H."/>
            <person name="Kawachi M."/>
            <person name="Minakuchi Y."/>
            <person name="Toyoda A."/>
            <person name="Nozaki H."/>
        </authorList>
    </citation>
    <scope>NUCLEOTIDE SEQUENCE [LARGE SCALE GENOMIC DNA]</scope>
    <source>
        <strain evidence="4 5">NIES-4468</strain>
    </source>
</reference>
<organism evidence="4 5">
    <name type="scientific">Volvox africanus</name>
    <dbReference type="NCBI Taxonomy" id="51714"/>
    <lineage>
        <taxon>Eukaryota</taxon>
        <taxon>Viridiplantae</taxon>
        <taxon>Chlorophyta</taxon>
        <taxon>core chlorophytes</taxon>
        <taxon>Chlorophyceae</taxon>
        <taxon>CS clade</taxon>
        <taxon>Chlamydomonadales</taxon>
        <taxon>Volvocaceae</taxon>
        <taxon>Volvox</taxon>
    </lineage>
</organism>
<name>A0ABQ5S1A1_9CHLO</name>
<comment type="caution">
    <text evidence="4">The sequence shown here is derived from an EMBL/GenBank/DDBJ whole genome shotgun (WGS) entry which is preliminary data.</text>
</comment>
<dbReference type="EMBL" id="BSDZ01000015">
    <property type="protein sequence ID" value="GLI63223.1"/>
    <property type="molecule type" value="Genomic_DNA"/>
</dbReference>
<feature type="non-terminal residue" evidence="4">
    <location>
        <position position="338"/>
    </location>
</feature>
<dbReference type="PANTHER" id="PTHR12203">
    <property type="entry name" value="KDEL LYS-ASP-GLU-LEU CONTAINING - RELATED"/>
    <property type="match status" value="1"/>
</dbReference>
<keyword evidence="5" id="KW-1185">Reference proteome</keyword>
<feature type="non-terminal residue" evidence="4">
    <location>
        <position position="1"/>
    </location>
</feature>
<dbReference type="InterPro" id="IPR051091">
    <property type="entry name" value="O-Glucosyltr/Glycosyltrsf_90"/>
</dbReference>
<dbReference type="PANTHER" id="PTHR12203:SF35">
    <property type="entry name" value="PROTEIN O-GLUCOSYLTRANSFERASE 1"/>
    <property type="match status" value="1"/>
</dbReference>
<sequence length="338" mass="39175">QMAAPNIWARHVQALTFFAVAALFQNLNIQKSVAAQHIVAGAETPQIMTELPGLRRATTDEMMHEIYRDNIDNDFVPWKGRNYSIRDLYAMLSQLHSKRYPGPYRSVIVVKRGQVYHLPLEEKYGHNRVALRRVEGLVGGLRNGSVQGLTIPDTVFLISMRDHPYCHIRDRECKVPTFTIIKRWNVTSNTSDYLDVLLPQYTHVYDQLVFYPWEYKYNKALMRASLRFRMPLNSTRQWLTELPLRHTEAAALLDTGLTKNEQKKTCKMQTVASISIPEHARWKYLFATDGITASSRLGKLLGIDSVVVKEDSLWIEYYYRSLVPNKHYVPFNKDNVLE</sequence>
<evidence type="ECO:0000313" key="4">
    <source>
        <dbReference type="EMBL" id="GLI63223.1"/>
    </source>
</evidence>